<protein>
    <submittedName>
        <fullName evidence="1">Uncharacterized protein</fullName>
    </submittedName>
</protein>
<reference evidence="1 2" key="1">
    <citation type="submission" date="2020-12" db="EMBL/GenBank/DDBJ databases">
        <title>Genomic Analysis and Response surface optimization of nitrogen-fixing conditions for A. chroococcum strain HR1, Isolation from rhizosphere soil.</title>
        <authorList>
            <person name="Li J."/>
            <person name="Yang H."/>
            <person name="Liu H."/>
            <person name="Wang C."/>
            <person name="Tian Y."/>
            <person name="Lu X.Y."/>
        </authorList>
    </citation>
    <scope>NUCLEOTIDE SEQUENCE [LARGE SCALE GENOMIC DNA]</scope>
    <source>
        <strain evidence="1 2">HR1</strain>
    </source>
</reference>
<proteinExistence type="predicted"/>
<name>A0AAP9YD09_9GAMM</name>
<evidence type="ECO:0000313" key="1">
    <source>
        <dbReference type="EMBL" id="QQE88539.1"/>
    </source>
</evidence>
<dbReference type="Proteomes" id="UP000596192">
    <property type="component" value="Chromosome"/>
</dbReference>
<accession>A0AAP9YD09</accession>
<dbReference type="RefSeq" id="WP_198866813.1">
    <property type="nucleotide sequence ID" value="NZ_CP066310.1"/>
</dbReference>
<organism evidence="1 2">
    <name type="scientific">Azotobacter chroococcum</name>
    <dbReference type="NCBI Taxonomy" id="353"/>
    <lineage>
        <taxon>Bacteria</taxon>
        <taxon>Pseudomonadati</taxon>
        <taxon>Pseudomonadota</taxon>
        <taxon>Gammaproteobacteria</taxon>
        <taxon>Pseudomonadales</taxon>
        <taxon>Pseudomonadaceae</taxon>
        <taxon>Azotobacter</taxon>
    </lineage>
</organism>
<sequence>MADFRPLGFGSQGSLAPVLYLDTSASSAALLDAADRRTGAVRDLLEALGDCKLSDHQPAALSQVARAALLLLDDAADLQNAARLAHAAELGAAVGGIAGKTAGTRRQGGNA</sequence>
<gene>
    <name evidence="1" type="ORF">GKQ51_20275</name>
</gene>
<dbReference type="EMBL" id="CP066310">
    <property type="protein sequence ID" value="QQE88539.1"/>
    <property type="molecule type" value="Genomic_DNA"/>
</dbReference>
<dbReference type="AlphaFoldDB" id="A0AAP9YD09"/>
<evidence type="ECO:0000313" key="2">
    <source>
        <dbReference type="Proteomes" id="UP000596192"/>
    </source>
</evidence>